<dbReference type="EMBL" id="CP104064">
    <property type="protein sequence ID" value="WAH35984.1"/>
    <property type="molecule type" value="Genomic_DNA"/>
</dbReference>
<keyword evidence="2" id="KW-1185">Reference proteome</keyword>
<proteinExistence type="predicted"/>
<sequence>MNIGNVVRETMAHYELANEALLDVWDELDRYEINLILEKQQNWIEQLVQRQCMYHDNEHKDPSEILAHTLQHYERANRYLYENWDEIPSEERFYLLNKQRERLQDLRALINMLRTNW</sequence>
<dbReference type="Proteomes" id="UP001164803">
    <property type="component" value="Chromosome"/>
</dbReference>
<dbReference type="RefSeq" id="WP_268043278.1">
    <property type="nucleotide sequence ID" value="NZ_CP104064.1"/>
</dbReference>
<gene>
    <name evidence="1" type="ORF">NZD86_17215</name>
</gene>
<accession>A0ABY6Z0W9</accession>
<reference evidence="1" key="1">
    <citation type="submission" date="2022-08" db="EMBL/GenBank/DDBJ databases">
        <title>Alicyclobacillus dauci DSM2870, complete genome.</title>
        <authorList>
            <person name="Wang Q."/>
            <person name="Cai R."/>
            <person name="Wang Z."/>
        </authorList>
    </citation>
    <scope>NUCLEOTIDE SEQUENCE</scope>
    <source>
        <strain evidence="1">DSM 28700</strain>
    </source>
</reference>
<name>A0ABY6Z0W9_9BACL</name>
<evidence type="ECO:0000313" key="2">
    <source>
        <dbReference type="Proteomes" id="UP001164803"/>
    </source>
</evidence>
<organism evidence="1 2">
    <name type="scientific">Alicyclobacillus dauci</name>
    <dbReference type="NCBI Taxonomy" id="1475485"/>
    <lineage>
        <taxon>Bacteria</taxon>
        <taxon>Bacillati</taxon>
        <taxon>Bacillota</taxon>
        <taxon>Bacilli</taxon>
        <taxon>Bacillales</taxon>
        <taxon>Alicyclobacillaceae</taxon>
        <taxon>Alicyclobacillus</taxon>
    </lineage>
</organism>
<evidence type="ECO:0000313" key="1">
    <source>
        <dbReference type="EMBL" id="WAH35984.1"/>
    </source>
</evidence>
<protein>
    <submittedName>
        <fullName evidence="1">Uncharacterized protein</fullName>
    </submittedName>
</protein>